<dbReference type="EMBL" id="CP003053">
    <property type="protein sequence ID" value="AFM15873.1"/>
    <property type="molecule type" value="Genomic_DNA"/>
</dbReference>
<feature type="transmembrane region" description="Helical" evidence="1">
    <location>
        <begin position="122"/>
        <end position="143"/>
    </location>
</feature>
<keyword evidence="4" id="KW-1185">Reference proteome</keyword>
<feature type="domain" description="SPW repeat-containing integral membrane" evidence="2">
    <location>
        <begin position="41"/>
        <end position="136"/>
    </location>
</feature>
<evidence type="ECO:0000313" key="4">
    <source>
        <dbReference type="Proteomes" id="UP000006057"/>
    </source>
</evidence>
<dbReference type="AlphaFoldDB" id="I4BF16"/>
<sequence>MRKGHKVTTARSEIDQHPDLLALRANYDRVAETAPVQVSLGLTMLAGLYAAMSPWIVGFNGTSRLATIDLIAGLAVAVLALSFSSVLDRTHGVVWTLPLLGIGLIIAPWVHTGASPTASMMWSNVVIGAVVTVLGLVATGLGMRARTGAPRMMPEAHRR</sequence>
<dbReference type="STRING" id="710421.Mycch_1063"/>
<evidence type="ECO:0000256" key="1">
    <source>
        <dbReference type="SAM" id="Phobius"/>
    </source>
</evidence>
<dbReference type="Proteomes" id="UP000006057">
    <property type="component" value="Chromosome"/>
</dbReference>
<keyword evidence="1" id="KW-0812">Transmembrane</keyword>
<proteinExistence type="predicted"/>
<dbReference type="HOGENOM" id="CLU_124842_1_0_11"/>
<gene>
    <name evidence="3" type="ordered locus">Mycch_1063</name>
</gene>
<feature type="transmembrane region" description="Helical" evidence="1">
    <location>
        <begin position="38"/>
        <end position="57"/>
    </location>
</feature>
<organism evidence="3 4">
    <name type="scientific">Mycolicibacterium chubuense (strain NBB4)</name>
    <name type="common">Mycobacterium chubuense</name>
    <dbReference type="NCBI Taxonomy" id="710421"/>
    <lineage>
        <taxon>Bacteria</taxon>
        <taxon>Bacillati</taxon>
        <taxon>Actinomycetota</taxon>
        <taxon>Actinomycetes</taxon>
        <taxon>Mycobacteriales</taxon>
        <taxon>Mycobacteriaceae</taxon>
        <taxon>Mycolicibacterium</taxon>
    </lineage>
</organism>
<evidence type="ECO:0000259" key="2">
    <source>
        <dbReference type="Pfam" id="PF03779"/>
    </source>
</evidence>
<dbReference type="Pfam" id="PF03779">
    <property type="entry name" value="SPW"/>
    <property type="match status" value="1"/>
</dbReference>
<dbReference type="KEGG" id="mcb:Mycch_1063"/>
<accession>I4BF16</accession>
<keyword evidence="1" id="KW-1133">Transmembrane helix</keyword>
<dbReference type="PATRIC" id="fig|710421.3.peg.1070"/>
<protein>
    <submittedName>
        <fullName evidence="3">SPW repeat protein</fullName>
    </submittedName>
</protein>
<keyword evidence="1" id="KW-0472">Membrane</keyword>
<dbReference type="InterPro" id="IPR005530">
    <property type="entry name" value="SPW"/>
</dbReference>
<feature type="transmembrane region" description="Helical" evidence="1">
    <location>
        <begin position="63"/>
        <end position="81"/>
    </location>
</feature>
<name>I4BF16_MYCCN</name>
<reference evidence="3 4" key="1">
    <citation type="submission" date="2012-06" db="EMBL/GenBank/DDBJ databases">
        <title>Complete sequence of chromosome of Mycobacterium chubuense NBB4.</title>
        <authorList>
            <consortium name="US DOE Joint Genome Institute"/>
            <person name="Lucas S."/>
            <person name="Han J."/>
            <person name="Lapidus A."/>
            <person name="Cheng J.-F."/>
            <person name="Goodwin L."/>
            <person name="Pitluck S."/>
            <person name="Peters L."/>
            <person name="Mikhailova N."/>
            <person name="Teshima H."/>
            <person name="Detter J.C."/>
            <person name="Han C."/>
            <person name="Tapia R."/>
            <person name="Land M."/>
            <person name="Hauser L."/>
            <person name="Kyrpides N."/>
            <person name="Ivanova N."/>
            <person name="Pagani I."/>
            <person name="Mattes T."/>
            <person name="Holmes A."/>
            <person name="Rutledge P."/>
            <person name="Paulsen I."/>
            <person name="Coleman N."/>
            <person name="Woyke T."/>
        </authorList>
    </citation>
    <scope>NUCLEOTIDE SEQUENCE [LARGE SCALE GENOMIC DNA]</scope>
    <source>
        <strain evidence="3 4">NBB4</strain>
    </source>
</reference>
<evidence type="ECO:0000313" key="3">
    <source>
        <dbReference type="EMBL" id="AFM15873.1"/>
    </source>
</evidence>
<feature type="transmembrane region" description="Helical" evidence="1">
    <location>
        <begin position="93"/>
        <end position="110"/>
    </location>
</feature>
<dbReference type="eggNOG" id="ENOG5032UXB">
    <property type="taxonomic scope" value="Bacteria"/>
</dbReference>